<sequence>MTFWDFVSKAWDWAISSGKGEVAIAGIAGSAVSVALEWTGVMSGFRRLFVGATTAFFLSPVGVPLFQWAFGTIDIPPDQAAGVSGFVTGLSGIIIVETFLTALRLRKHELAGDRHEQN</sequence>
<feature type="transmembrane region" description="Helical" evidence="1">
    <location>
        <begin position="22"/>
        <end position="41"/>
    </location>
</feature>
<feature type="transmembrane region" description="Helical" evidence="1">
    <location>
        <begin position="48"/>
        <end position="70"/>
    </location>
</feature>
<protein>
    <recommendedName>
        <fullName evidence="4">Holin</fullName>
    </recommendedName>
</protein>
<reference evidence="2" key="1">
    <citation type="submission" date="2023-08" db="EMBL/GenBank/DDBJ databases">
        <title>Complete genome sequence of Sinorhizobium chiapanecum ITTG S70 isolated from Acaciella angustissima nodules in Chiapas-Mexico.</title>
        <authorList>
            <person name="Rincon-Rosales R."/>
            <person name="Rogel M.A."/>
            <person name="Rincon-Medina C.I."/>
            <person name="Guerrero G."/>
            <person name="Manzano-Gomez L.A."/>
            <person name="Lopez-Lopez A."/>
            <person name="Rincon Molina F.A."/>
            <person name="Martinez-Romero E."/>
        </authorList>
    </citation>
    <scope>NUCLEOTIDE SEQUENCE</scope>
    <source>
        <strain evidence="2">ITTG S70</strain>
    </source>
</reference>
<gene>
    <name evidence="2" type="ORF">RB548_04090</name>
</gene>
<keyword evidence="1" id="KW-0812">Transmembrane</keyword>
<dbReference type="EMBL" id="CP133148">
    <property type="protein sequence ID" value="WVT04598.1"/>
    <property type="molecule type" value="Genomic_DNA"/>
</dbReference>
<keyword evidence="1" id="KW-0472">Membrane</keyword>
<dbReference type="RefSeq" id="WP_331373759.1">
    <property type="nucleotide sequence ID" value="NZ_CP133148.1"/>
</dbReference>
<evidence type="ECO:0000313" key="2">
    <source>
        <dbReference type="EMBL" id="WVT04598.1"/>
    </source>
</evidence>
<accession>A0ABZ2BCW5</accession>
<name>A0ABZ2BCW5_9HYPH</name>
<keyword evidence="1" id="KW-1133">Transmembrane helix</keyword>
<proteinExistence type="predicted"/>
<evidence type="ECO:0008006" key="4">
    <source>
        <dbReference type="Google" id="ProtNLM"/>
    </source>
</evidence>
<evidence type="ECO:0000313" key="3">
    <source>
        <dbReference type="Proteomes" id="UP001432360"/>
    </source>
</evidence>
<keyword evidence="3" id="KW-1185">Reference proteome</keyword>
<dbReference type="Proteomes" id="UP001432360">
    <property type="component" value="Chromosome"/>
</dbReference>
<organism evidence="2 3">
    <name type="scientific">Sinorhizobium chiapasense</name>
    <dbReference type="NCBI Taxonomy" id="501572"/>
    <lineage>
        <taxon>Bacteria</taxon>
        <taxon>Pseudomonadati</taxon>
        <taxon>Pseudomonadota</taxon>
        <taxon>Alphaproteobacteria</taxon>
        <taxon>Hyphomicrobiales</taxon>
        <taxon>Rhizobiaceae</taxon>
        <taxon>Sinorhizobium/Ensifer group</taxon>
        <taxon>Sinorhizobium</taxon>
    </lineage>
</organism>
<evidence type="ECO:0000256" key="1">
    <source>
        <dbReference type="SAM" id="Phobius"/>
    </source>
</evidence>
<feature type="transmembrane region" description="Helical" evidence="1">
    <location>
        <begin position="82"/>
        <end position="105"/>
    </location>
</feature>